<sequence>MGAGRTPLRWAFVNRDPALEPDLLHSYVDAWRRHDVEAVLETLADDCEVVEPHGPVYRGKDQVSEWMRNWVVAGGRITQWRITDSGSAGDLLVAEWERTCRWRGTETSFAGATICRLLGGRISYLREYGHLPAP</sequence>
<evidence type="ECO:0000259" key="1">
    <source>
        <dbReference type="Pfam" id="PF12680"/>
    </source>
</evidence>
<accession>A0ABQ3Z024</accession>
<comment type="caution">
    <text evidence="2">The sequence shown here is derived from an EMBL/GenBank/DDBJ whole genome shotgun (WGS) entry which is preliminary data.</text>
</comment>
<reference evidence="2 3" key="1">
    <citation type="submission" date="2021-01" db="EMBL/GenBank/DDBJ databases">
        <title>Whole genome shotgun sequence of Actinoplanes durhamensis NBRC 14914.</title>
        <authorList>
            <person name="Komaki H."/>
            <person name="Tamura T."/>
        </authorList>
    </citation>
    <scope>NUCLEOTIDE SEQUENCE [LARGE SCALE GENOMIC DNA]</scope>
    <source>
        <strain evidence="2 3">NBRC 14914</strain>
    </source>
</reference>
<evidence type="ECO:0000313" key="2">
    <source>
        <dbReference type="EMBL" id="GIE03166.1"/>
    </source>
</evidence>
<gene>
    <name evidence="2" type="ORF">Adu01nite_45160</name>
</gene>
<dbReference type="InterPro" id="IPR032710">
    <property type="entry name" value="NTF2-like_dom_sf"/>
</dbReference>
<name>A0ABQ3Z024_9ACTN</name>
<dbReference type="RefSeq" id="WP_203728887.1">
    <property type="nucleotide sequence ID" value="NZ_BAAATX010000010.1"/>
</dbReference>
<dbReference type="Proteomes" id="UP000637628">
    <property type="component" value="Unassembled WGS sequence"/>
</dbReference>
<dbReference type="EMBL" id="BOML01000036">
    <property type="protein sequence ID" value="GIE03166.1"/>
    <property type="molecule type" value="Genomic_DNA"/>
</dbReference>
<protein>
    <recommendedName>
        <fullName evidence="1">SnoaL-like domain-containing protein</fullName>
    </recommendedName>
</protein>
<dbReference type="Gene3D" id="3.10.450.50">
    <property type="match status" value="1"/>
</dbReference>
<feature type="domain" description="SnoaL-like" evidence="1">
    <location>
        <begin position="26"/>
        <end position="123"/>
    </location>
</feature>
<dbReference type="SUPFAM" id="SSF54427">
    <property type="entry name" value="NTF2-like"/>
    <property type="match status" value="1"/>
</dbReference>
<dbReference type="Pfam" id="PF12680">
    <property type="entry name" value="SnoaL_2"/>
    <property type="match status" value="1"/>
</dbReference>
<organism evidence="2 3">
    <name type="scientific">Paractinoplanes durhamensis</name>
    <dbReference type="NCBI Taxonomy" id="113563"/>
    <lineage>
        <taxon>Bacteria</taxon>
        <taxon>Bacillati</taxon>
        <taxon>Actinomycetota</taxon>
        <taxon>Actinomycetes</taxon>
        <taxon>Micromonosporales</taxon>
        <taxon>Micromonosporaceae</taxon>
        <taxon>Paractinoplanes</taxon>
    </lineage>
</organism>
<dbReference type="InterPro" id="IPR037401">
    <property type="entry name" value="SnoaL-like"/>
</dbReference>
<evidence type="ECO:0000313" key="3">
    <source>
        <dbReference type="Proteomes" id="UP000637628"/>
    </source>
</evidence>
<proteinExistence type="predicted"/>
<keyword evidence="3" id="KW-1185">Reference proteome</keyword>